<evidence type="ECO:0000313" key="2">
    <source>
        <dbReference type="EMBL" id="KAF8657876.1"/>
    </source>
</evidence>
<evidence type="ECO:0000313" key="3">
    <source>
        <dbReference type="Proteomes" id="UP000636709"/>
    </source>
</evidence>
<reference evidence="2" key="1">
    <citation type="submission" date="2020-07" db="EMBL/GenBank/DDBJ databases">
        <title>Genome sequence and genetic diversity analysis of an under-domesticated orphan crop, white fonio (Digitaria exilis).</title>
        <authorList>
            <person name="Bennetzen J.L."/>
            <person name="Chen S."/>
            <person name="Ma X."/>
            <person name="Wang X."/>
            <person name="Yssel A.E.J."/>
            <person name="Chaluvadi S.R."/>
            <person name="Johnson M."/>
            <person name="Gangashetty P."/>
            <person name="Hamidou F."/>
            <person name="Sanogo M.D."/>
            <person name="Zwaenepoel A."/>
            <person name="Wallace J."/>
            <person name="Van De Peer Y."/>
            <person name="Van Deynze A."/>
        </authorList>
    </citation>
    <scope>NUCLEOTIDE SEQUENCE</scope>
    <source>
        <tissue evidence="2">Leaves</tissue>
    </source>
</reference>
<evidence type="ECO:0000256" key="1">
    <source>
        <dbReference type="SAM" id="MobiDB-lite"/>
    </source>
</evidence>
<gene>
    <name evidence="2" type="ORF">HU200_059686</name>
</gene>
<proteinExistence type="predicted"/>
<dbReference type="AlphaFoldDB" id="A0A835AHS8"/>
<accession>A0A835AHS8</accession>
<feature type="region of interest" description="Disordered" evidence="1">
    <location>
        <begin position="1"/>
        <end position="26"/>
    </location>
</feature>
<dbReference type="Proteomes" id="UP000636709">
    <property type="component" value="Unassembled WGS sequence"/>
</dbReference>
<feature type="compositionally biased region" description="Basic and acidic residues" evidence="1">
    <location>
        <begin position="1"/>
        <end position="14"/>
    </location>
</feature>
<sequence>MITKDVSRESRTMELGRSTAPANISTTGRVSTSVWHQSSLTSSSDNGMLGWMCDFVGQSIVSLLMNSNKWTCLS</sequence>
<name>A0A835AHS8_9POAL</name>
<keyword evidence="3" id="KW-1185">Reference proteome</keyword>
<organism evidence="2 3">
    <name type="scientific">Digitaria exilis</name>
    <dbReference type="NCBI Taxonomy" id="1010633"/>
    <lineage>
        <taxon>Eukaryota</taxon>
        <taxon>Viridiplantae</taxon>
        <taxon>Streptophyta</taxon>
        <taxon>Embryophyta</taxon>
        <taxon>Tracheophyta</taxon>
        <taxon>Spermatophyta</taxon>
        <taxon>Magnoliopsida</taxon>
        <taxon>Liliopsida</taxon>
        <taxon>Poales</taxon>
        <taxon>Poaceae</taxon>
        <taxon>PACMAD clade</taxon>
        <taxon>Panicoideae</taxon>
        <taxon>Panicodae</taxon>
        <taxon>Paniceae</taxon>
        <taxon>Anthephorinae</taxon>
        <taxon>Digitaria</taxon>
    </lineage>
</organism>
<protein>
    <submittedName>
        <fullName evidence="2">Uncharacterized protein</fullName>
    </submittedName>
</protein>
<comment type="caution">
    <text evidence="2">The sequence shown here is derived from an EMBL/GenBank/DDBJ whole genome shotgun (WGS) entry which is preliminary data.</text>
</comment>
<dbReference type="EMBL" id="JACEFO010002486">
    <property type="protein sequence ID" value="KAF8657876.1"/>
    <property type="molecule type" value="Genomic_DNA"/>
</dbReference>